<evidence type="ECO:0000256" key="2">
    <source>
        <dbReference type="SAM" id="Phobius"/>
    </source>
</evidence>
<dbReference type="RefSeq" id="WP_013612069.1">
    <property type="nucleotide sequence ID" value="NZ_JADMYR010000034.1"/>
</dbReference>
<evidence type="ECO:0000313" key="3">
    <source>
        <dbReference type="EMBL" id="MCG4961935.1"/>
    </source>
</evidence>
<gene>
    <name evidence="5" type="ORF">DWW24_12845</name>
    <name evidence="4" type="ORF">DWW57_16820</name>
    <name evidence="3" type="ORF">L0P03_19130</name>
</gene>
<reference evidence="3" key="2">
    <citation type="submission" date="2022-01" db="EMBL/GenBank/DDBJ databases">
        <title>Collection of gut derived symbiotic bacterial strains cultured from healthy donors.</title>
        <authorList>
            <person name="Lin H."/>
            <person name="Kohout C."/>
            <person name="Waligurski E."/>
            <person name="Pamer E.G."/>
        </authorList>
    </citation>
    <scope>NUCLEOTIDE SEQUENCE</scope>
    <source>
        <strain evidence="3">DFI.1.149</strain>
    </source>
</reference>
<evidence type="ECO:0000313" key="7">
    <source>
        <dbReference type="Proteomes" id="UP000284243"/>
    </source>
</evidence>
<reference evidence="6 7" key="1">
    <citation type="submission" date="2018-08" db="EMBL/GenBank/DDBJ databases">
        <title>A genome reference for cultivated species of the human gut microbiota.</title>
        <authorList>
            <person name="Zou Y."/>
            <person name="Xue W."/>
            <person name="Luo G."/>
        </authorList>
    </citation>
    <scope>NUCLEOTIDE SEQUENCE [LARGE SCALE GENOMIC DNA]</scope>
    <source>
        <strain evidence="5 6">AF14-6AC</strain>
        <strain evidence="4 7">AF16-14</strain>
    </source>
</reference>
<dbReference type="EMBL" id="QRYW01000026">
    <property type="protein sequence ID" value="RGV24263.1"/>
    <property type="molecule type" value="Genomic_DNA"/>
</dbReference>
<dbReference type="EMBL" id="JAKNDN010000051">
    <property type="protein sequence ID" value="MCG4961935.1"/>
    <property type="molecule type" value="Genomic_DNA"/>
</dbReference>
<accession>A0A1Y3YBM1</accession>
<evidence type="ECO:0000256" key="1">
    <source>
        <dbReference type="SAM" id="MobiDB-lite"/>
    </source>
</evidence>
<dbReference type="AlphaFoldDB" id="A0A1Y3YBM1"/>
<dbReference type="EMBL" id="QRYC01000035">
    <property type="protein sequence ID" value="RGU54225.1"/>
    <property type="molecule type" value="Genomic_DNA"/>
</dbReference>
<feature type="region of interest" description="Disordered" evidence="1">
    <location>
        <begin position="35"/>
        <end position="60"/>
    </location>
</feature>
<evidence type="ECO:0000313" key="6">
    <source>
        <dbReference type="Proteomes" id="UP000283426"/>
    </source>
</evidence>
<protein>
    <submittedName>
        <fullName evidence="5">Uncharacterized protein</fullName>
    </submittedName>
</protein>
<dbReference type="Proteomes" id="UP000283426">
    <property type="component" value="Unassembled WGS sequence"/>
</dbReference>
<sequence>MSKKISYQSQRDCLHVCLILIILFSFAYYEAERKNSVSPPEENQITTTDSITPSRFVNSY</sequence>
<evidence type="ECO:0000313" key="4">
    <source>
        <dbReference type="EMBL" id="RGU54225.1"/>
    </source>
</evidence>
<keyword evidence="2" id="KW-0472">Membrane</keyword>
<dbReference type="Proteomes" id="UP001199750">
    <property type="component" value="Unassembled WGS sequence"/>
</dbReference>
<name>A0A1Y3YBM1_9BACT</name>
<keyword evidence="2" id="KW-1133">Transmembrane helix</keyword>
<comment type="caution">
    <text evidence="5">The sequence shown here is derived from an EMBL/GenBank/DDBJ whole genome shotgun (WGS) entry which is preliminary data.</text>
</comment>
<evidence type="ECO:0000313" key="5">
    <source>
        <dbReference type="EMBL" id="RGV24263.1"/>
    </source>
</evidence>
<proteinExistence type="predicted"/>
<feature type="transmembrane region" description="Helical" evidence="2">
    <location>
        <begin position="12"/>
        <end position="29"/>
    </location>
</feature>
<organism evidence="5 6">
    <name type="scientific">Odoribacter splanchnicus</name>
    <dbReference type="NCBI Taxonomy" id="28118"/>
    <lineage>
        <taxon>Bacteria</taxon>
        <taxon>Pseudomonadati</taxon>
        <taxon>Bacteroidota</taxon>
        <taxon>Bacteroidia</taxon>
        <taxon>Bacteroidales</taxon>
        <taxon>Odoribacteraceae</taxon>
        <taxon>Odoribacter</taxon>
    </lineage>
</organism>
<feature type="compositionally biased region" description="Polar residues" evidence="1">
    <location>
        <begin position="36"/>
        <end position="60"/>
    </location>
</feature>
<keyword evidence="2" id="KW-0812">Transmembrane</keyword>
<dbReference type="Proteomes" id="UP000284243">
    <property type="component" value="Unassembled WGS sequence"/>
</dbReference>